<dbReference type="Proteomes" id="UP000578449">
    <property type="component" value="Unassembled WGS sequence"/>
</dbReference>
<feature type="compositionally biased region" description="Pro residues" evidence="1">
    <location>
        <begin position="473"/>
        <end position="486"/>
    </location>
</feature>
<proteinExistence type="predicted"/>
<sequence length="587" mass="62147">MRRHRGVSRAELRQSAAVTVTVLLALGLMAAWSVLIPGVDAWENIVVAVIGSLRLTGPVAAAFASWVALRKRRALTRRRRWAARRPPLTAWQAMKVPLAIMGVVAGSFAATVMVLAARGVLTEQAGKLPPSGLAMGMAGLTLYVVIGWIAGWLLPWHGTPVLAALGCYGLFTWLITGSSWADRLAPATQEPYDVFQGLSAAALTDQTLWLIGVSAALLLGWAALVTRQALVLAGAGLAVLAAATGVARLVSAPVPTSAQPVVYSCQEWPITVCVHPGMRGGLTDLGAAFTTVASRLAGTPGEFTRVEQRPRRERGGLGPGTVPVHVDDLAAGFADEAVAEYLDSLAQKCTDPVSAGYRAIVMAWLRGDPLPPGHLPEHRYAVGYFSGMTESQRRGWLRMYYTDFTRCTLREEHFGGPRPWAEAAPGQRTGTAGGQAPGSHMPVAPEVPSTGAEGNPGGTAREQGVPSGVPAAPRRPAPETPAPLAPAPGTTAAPLGTARAGDPIDGAPTADPSHGSGEERPGDPAMRGRDALRHGDPGRREAERTRREAVRQRSDPSRRAPHEPLVHRPSQYMPEDQREWPGTIRSM</sequence>
<comment type="caution">
    <text evidence="3">The sequence shown here is derived from an EMBL/GenBank/DDBJ whole genome shotgun (WGS) entry which is preliminary data.</text>
</comment>
<keyword evidence="2" id="KW-0472">Membrane</keyword>
<dbReference type="EMBL" id="JACHGN010000021">
    <property type="protein sequence ID" value="MBB5137993.1"/>
    <property type="molecule type" value="Genomic_DNA"/>
</dbReference>
<evidence type="ECO:0000256" key="1">
    <source>
        <dbReference type="SAM" id="MobiDB-lite"/>
    </source>
</evidence>
<dbReference type="RefSeq" id="WP_185054881.1">
    <property type="nucleotide sequence ID" value="NZ_JACHGN010000021.1"/>
</dbReference>
<evidence type="ECO:0000256" key="2">
    <source>
        <dbReference type="SAM" id="Phobius"/>
    </source>
</evidence>
<accession>A0A840PJA3</accession>
<organism evidence="3 4">
    <name type="scientific">Thermocatellispora tengchongensis</name>
    <dbReference type="NCBI Taxonomy" id="1073253"/>
    <lineage>
        <taxon>Bacteria</taxon>
        <taxon>Bacillati</taxon>
        <taxon>Actinomycetota</taxon>
        <taxon>Actinomycetes</taxon>
        <taxon>Streptosporangiales</taxon>
        <taxon>Streptosporangiaceae</taxon>
        <taxon>Thermocatellispora</taxon>
    </lineage>
</organism>
<feature type="compositionally biased region" description="Low complexity" evidence="1">
    <location>
        <begin position="487"/>
        <end position="501"/>
    </location>
</feature>
<feature type="transmembrane region" description="Helical" evidence="2">
    <location>
        <begin position="98"/>
        <end position="121"/>
    </location>
</feature>
<evidence type="ECO:0000313" key="4">
    <source>
        <dbReference type="Proteomes" id="UP000578449"/>
    </source>
</evidence>
<keyword evidence="4" id="KW-1185">Reference proteome</keyword>
<feature type="transmembrane region" description="Helical" evidence="2">
    <location>
        <begin position="201"/>
        <end position="222"/>
    </location>
</feature>
<feature type="compositionally biased region" description="Basic and acidic residues" evidence="1">
    <location>
        <begin position="516"/>
        <end position="566"/>
    </location>
</feature>
<protein>
    <submittedName>
        <fullName evidence="3">Uncharacterized protein</fullName>
    </submittedName>
</protein>
<reference evidence="3 4" key="1">
    <citation type="submission" date="2020-08" db="EMBL/GenBank/DDBJ databases">
        <title>Genomic Encyclopedia of Type Strains, Phase IV (KMG-IV): sequencing the most valuable type-strain genomes for metagenomic binning, comparative biology and taxonomic classification.</title>
        <authorList>
            <person name="Goeker M."/>
        </authorList>
    </citation>
    <scope>NUCLEOTIDE SEQUENCE [LARGE SCALE GENOMIC DNA]</scope>
    <source>
        <strain evidence="3 4">DSM 45615</strain>
    </source>
</reference>
<feature type="transmembrane region" description="Helical" evidence="2">
    <location>
        <begin position="45"/>
        <end position="69"/>
    </location>
</feature>
<feature type="transmembrane region" description="Helical" evidence="2">
    <location>
        <begin position="12"/>
        <end position="33"/>
    </location>
</feature>
<gene>
    <name evidence="3" type="ORF">HNP84_007746</name>
</gene>
<keyword evidence="2" id="KW-0812">Transmembrane</keyword>
<feature type="transmembrane region" description="Helical" evidence="2">
    <location>
        <begin position="161"/>
        <end position="181"/>
    </location>
</feature>
<feature type="transmembrane region" description="Helical" evidence="2">
    <location>
        <begin position="229"/>
        <end position="250"/>
    </location>
</feature>
<dbReference type="AlphaFoldDB" id="A0A840PJA3"/>
<evidence type="ECO:0000313" key="3">
    <source>
        <dbReference type="EMBL" id="MBB5137993.1"/>
    </source>
</evidence>
<name>A0A840PJA3_9ACTN</name>
<feature type="region of interest" description="Disordered" evidence="1">
    <location>
        <begin position="416"/>
        <end position="587"/>
    </location>
</feature>
<feature type="transmembrane region" description="Helical" evidence="2">
    <location>
        <begin position="133"/>
        <end position="154"/>
    </location>
</feature>
<keyword evidence="2" id="KW-1133">Transmembrane helix</keyword>